<evidence type="ECO:0000313" key="3">
    <source>
        <dbReference type="Proteomes" id="UP001324115"/>
    </source>
</evidence>
<name>A0AAN7DVG7_QUERU</name>
<sequence>MKMSNLSCELIVDILLRLPIKSLCRFKCISKPWCTLISHPNFVKTHLHRAQFKRLILATRNSLYSIDHETSFENDSQPDAYFVSNPATHETTQIPDALTPYGFDHAILGYGFGYAPSIDDYKLVKAVNAPPVAVFFAQKPKRGNWSRAFTTRSRLRGECVIAAFNLEFDMFREMSVLAISVSGFSTRFLDGCLCLMDSAFGRRHRDLWVMKEYGVGKS</sequence>
<dbReference type="InterPro" id="IPR036047">
    <property type="entry name" value="F-box-like_dom_sf"/>
</dbReference>
<proteinExistence type="predicted"/>
<dbReference type="EMBL" id="JAXUIC010000234">
    <property type="protein sequence ID" value="KAK4547228.1"/>
    <property type="molecule type" value="Genomic_DNA"/>
</dbReference>
<dbReference type="Gene3D" id="1.20.1280.50">
    <property type="match status" value="1"/>
</dbReference>
<gene>
    <name evidence="2" type="ORF">RGQ29_032842</name>
</gene>
<dbReference type="Pfam" id="PF00646">
    <property type="entry name" value="F-box"/>
    <property type="match status" value="1"/>
</dbReference>
<dbReference type="PANTHER" id="PTHR31111:SF136">
    <property type="entry name" value="F-BOX ASSOCIATED DOMAIN-CONTAINING PROTEIN"/>
    <property type="match status" value="1"/>
</dbReference>
<organism evidence="2 3">
    <name type="scientific">Quercus rubra</name>
    <name type="common">Northern red oak</name>
    <name type="synonym">Quercus borealis</name>
    <dbReference type="NCBI Taxonomy" id="3512"/>
    <lineage>
        <taxon>Eukaryota</taxon>
        <taxon>Viridiplantae</taxon>
        <taxon>Streptophyta</taxon>
        <taxon>Embryophyta</taxon>
        <taxon>Tracheophyta</taxon>
        <taxon>Spermatophyta</taxon>
        <taxon>Magnoliopsida</taxon>
        <taxon>eudicotyledons</taxon>
        <taxon>Gunneridae</taxon>
        <taxon>Pentapetalae</taxon>
        <taxon>rosids</taxon>
        <taxon>fabids</taxon>
        <taxon>Fagales</taxon>
        <taxon>Fagaceae</taxon>
        <taxon>Quercus</taxon>
    </lineage>
</organism>
<dbReference type="CDD" id="cd22157">
    <property type="entry name" value="F-box_AtFBW1-like"/>
    <property type="match status" value="1"/>
</dbReference>
<comment type="caution">
    <text evidence="2">The sequence shown here is derived from an EMBL/GenBank/DDBJ whole genome shotgun (WGS) entry which is preliminary data.</text>
</comment>
<reference evidence="2 3" key="1">
    <citation type="journal article" date="2023" name="G3 (Bethesda)">
        <title>A haplotype-resolved chromosome-scale genome for Quercus rubra L. provides insights into the genetics of adaptive traits for red oak species.</title>
        <authorList>
            <person name="Kapoor B."/>
            <person name="Jenkins J."/>
            <person name="Schmutz J."/>
            <person name="Zhebentyayeva T."/>
            <person name="Kuelheim C."/>
            <person name="Coggeshall M."/>
            <person name="Heim C."/>
            <person name="Lasky J.R."/>
            <person name="Leites L."/>
            <person name="Islam-Faridi N."/>
            <person name="Romero-Severson J."/>
            <person name="DeLeo V.L."/>
            <person name="Lucas S.M."/>
            <person name="Lazic D."/>
            <person name="Gailing O."/>
            <person name="Carlson J."/>
            <person name="Staton M."/>
        </authorList>
    </citation>
    <scope>NUCLEOTIDE SEQUENCE [LARGE SCALE GENOMIC DNA]</scope>
    <source>
        <strain evidence="2">Pseudo-F2</strain>
    </source>
</reference>
<dbReference type="Proteomes" id="UP001324115">
    <property type="component" value="Unassembled WGS sequence"/>
</dbReference>
<dbReference type="AlphaFoldDB" id="A0AAN7DVG7"/>
<feature type="domain" description="F-box" evidence="1">
    <location>
        <begin position="4"/>
        <end position="43"/>
    </location>
</feature>
<dbReference type="PANTHER" id="PTHR31111">
    <property type="entry name" value="BNAA05G37150D PROTEIN-RELATED"/>
    <property type="match status" value="1"/>
</dbReference>
<dbReference type="SUPFAM" id="SSF81383">
    <property type="entry name" value="F-box domain"/>
    <property type="match status" value="1"/>
</dbReference>
<keyword evidence="3" id="KW-1185">Reference proteome</keyword>
<evidence type="ECO:0000313" key="2">
    <source>
        <dbReference type="EMBL" id="KAK4547228.1"/>
    </source>
</evidence>
<protein>
    <recommendedName>
        <fullName evidence="1">F-box domain-containing protein</fullName>
    </recommendedName>
</protein>
<evidence type="ECO:0000259" key="1">
    <source>
        <dbReference type="Pfam" id="PF00646"/>
    </source>
</evidence>
<dbReference type="InterPro" id="IPR001810">
    <property type="entry name" value="F-box_dom"/>
</dbReference>
<accession>A0AAN7DVG7</accession>